<dbReference type="GO" id="GO:0016887">
    <property type="term" value="F:ATP hydrolysis activity"/>
    <property type="evidence" value="ECO:0007669"/>
    <property type="project" value="InterPro"/>
</dbReference>
<evidence type="ECO:0000256" key="10">
    <source>
        <dbReference type="ARBA" id="ARBA00022840"/>
    </source>
</evidence>
<comment type="subcellular location">
    <subcellularLocation>
        <location evidence="2">Cell inner membrane</location>
    </subcellularLocation>
    <subcellularLocation>
        <location evidence="1">Membrane</location>
        <topology evidence="1">Peripheral membrane protein</topology>
    </subcellularLocation>
</comment>
<comment type="caution">
    <text evidence="19">The sequence shown here is derived from an EMBL/GenBank/DDBJ whole genome shotgun (WGS) entry which is preliminary data.</text>
</comment>
<keyword evidence="4" id="KW-0813">Transport</keyword>
<evidence type="ECO:0000256" key="6">
    <source>
        <dbReference type="ARBA" id="ARBA00022519"/>
    </source>
</evidence>
<evidence type="ECO:0000313" key="19">
    <source>
        <dbReference type="EMBL" id="CAG2158205.1"/>
    </source>
</evidence>
<keyword evidence="9" id="KW-0378">Hydrolase</keyword>
<evidence type="ECO:0000256" key="3">
    <source>
        <dbReference type="ARBA" id="ARBA00011469"/>
    </source>
</evidence>
<dbReference type="Pfam" id="PF00005">
    <property type="entry name" value="ABC_tran"/>
    <property type="match status" value="2"/>
</dbReference>
<dbReference type="CDD" id="cd03257">
    <property type="entry name" value="ABC_NikE_OppD_transporters"/>
    <property type="match status" value="2"/>
</dbReference>
<dbReference type="SUPFAM" id="SSF52540">
    <property type="entry name" value="P-loop containing nucleoside triphosphate hydrolases"/>
    <property type="match status" value="2"/>
</dbReference>
<dbReference type="GO" id="GO:0055085">
    <property type="term" value="P:transmembrane transport"/>
    <property type="evidence" value="ECO:0007669"/>
    <property type="project" value="UniProtKB-ARBA"/>
</dbReference>
<dbReference type="InterPro" id="IPR013563">
    <property type="entry name" value="Oligopep_ABC_C"/>
</dbReference>
<dbReference type="EC" id="7.4.2.10" evidence="15"/>
<dbReference type="SMART" id="SM00382">
    <property type="entry name" value="AAA"/>
    <property type="match status" value="2"/>
</dbReference>
<dbReference type="InterPro" id="IPR003439">
    <property type="entry name" value="ABC_transporter-like_ATP-bd"/>
</dbReference>
<comment type="similarity">
    <text evidence="14">Belongs to the ABC transporter superfamily. Glutathione importer (TC 3.A.1.5.11) family.</text>
</comment>
<keyword evidence="5" id="KW-1003">Cell membrane</keyword>
<name>A0A916IZP8_9BURK</name>
<dbReference type="AlphaFoldDB" id="A0A916IZP8"/>
<dbReference type="Pfam" id="PF08352">
    <property type="entry name" value="oligo_HPY"/>
    <property type="match status" value="2"/>
</dbReference>
<evidence type="ECO:0000313" key="20">
    <source>
        <dbReference type="Proteomes" id="UP000672934"/>
    </source>
</evidence>
<dbReference type="GO" id="GO:0005886">
    <property type="term" value="C:plasma membrane"/>
    <property type="evidence" value="ECO:0007669"/>
    <property type="project" value="UniProtKB-SubCell"/>
</dbReference>
<dbReference type="RefSeq" id="WP_211951109.1">
    <property type="nucleotide sequence ID" value="NZ_CAJPUY010000043.1"/>
</dbReference>
<evidence type="ECO:0000259" key="18">
    <source>
        <dbReference type="PROSITE" id="PS50893"/>
    </source>
</evidence>
<dbReference type="NCBIfam" id="NF007739">
    <property type="entry name" value="PRK10419.1"/>
    <property type="match status" value="2"/>
</dbReference>
<keyword evidence="20" id="KW-1185">Reference proteome</keyword>
<dbReference type="EMBL" id="CAJPUY010000043">
    <property type="protein sequence ID" value="CAG2158205.1"/>
    <property type="molecule type" value="Genomic_DNA"/>
</dbReference>
<keyword evidence="7" id="KW-0677">Repeat</keyword>
<dbReference type="Gene3D" id="3.40.50.300">
    <property type="entry name" value="P-loop containing nucleotide triphosphate hydrolases"/>
    <property type="match status" value="2"/>
</dbReference>
<evidence type="ECO:0000256" key="16">
    <source>
        <dbReference type="ARBA" id="ARBA00041187"/>
    </source>
</evidence>
<comment type="function">
    <text evidence="13">Part of the ABC transporter complex GsiABCD involved in glutathione import. Responsible for energy coupling to the transport system.</text>
</comment>
<reference evidence="19" key="1">
    <citation type="submission" date="2021-03" db="EMBL/GenBank/DDBJ databases">
        <authorList>
            <person name="Peeters C."/>
        </authorList>
    </citation>
    <scope>NUCLEOTIDE SEQUENCE</scope>
    <source>
        <strain evidence="19">LMG 31506</strain>
    </source>
</reference>
<evidence type="ECO:0000256" key="12">
    <source>
        <dbReference type="ARBA" id="ARBA00023136"/>
    </source>
</evidence>
<feature type="domain" description="ABC transporter" evidence="18">
    <location>
        <begin position="319"/>
        <end position="569"/>
    </location>
</feature>
<evidence type="ECO:0000256" key="5">
    <source>
        <dbReference type="ARBA" id="ARBA00022475"/>
    </source>
</evidence>
<keyword evidence="10 19" id="KW-0067">ATP-binding</keyword>
<evidence type="ECO:0000256" key="11">
    <source>
        <dbReference type="ARBA" id="ARBA00022967"/>
    </source>
</evidence>
<keyword evidence="8" id="KW-0547">Nucleotide-binding</keyword>
<organism evidence="19 20">
    <name type="scientific">Cupriavidus yeoncheonensis</name>
    <dbReference type="NCBI Taxonomy" id="1462994"/>
    <lineage>
        <taxon>Bacteria</taxon>
        <taxon>Pseudomonadati</taxon>
        <taxon>Pseudomonadota</taxon>
        <taxon>Betaproteobacteria</taxon>
        <taxon>Burkholderiales</taxon>
        <taxon>Burkholderiaceae</taxon>
        <taxon>Cupriavidus</taxon>
    </lineage>
</organism>
<dbReference type="InterPro" id="IPR003593">
    <property type="entry name" value="AAA+_ATPase"/>
</dbReference>
<evidence type="ECO:0000256" key="14">
    <source>
        <dbReference type="ARBA" id="ARBA00038416"/>
    </source>
</evidence>
<keyword evidence="6" id="KW-0997">Cell inner membrane</keyword>
<dbReference type="NCBIfam" id="NF008453">
    <property type="entry name" value="PRK11308.1"/>
    <property type="match status" value="2"/>
</dbReference>
<comment type="subunit">
    <text evidence="3">The complex is composed of two ATP-binding proteins (GsiA), two transmembrane proteins (GsiC and GsiD) and a solute-binding protein (GsiB).</text>
</comment>
<evidence type="ECO:0000256" key="2">
    <source>
        <dbReference type="ARBA" id="ARBA00004533"/>
    </source>
</evidence>
<dbReference type="PANTHER" id="PTHR43776:SF15">
    <property type="entry name" value="GLUTATHIONE IMPORT ATP-BINDING PROTEIN GSIA"/>
    <property type="match status" value="1"/>
</dbReference>
<dbReference type="PROSITE" id="PS00211">
    <property type="entry name" value="ABC_TRANSPORTER_1"/>
    <property type="match status" value="2"/>
</dbReference>
<evidence type="ECO:0000256" key="9">
    <source>
        <dbReference type="ARBA" id="ARBA00022801"/>
    </source>
</evidence>
<proteinExistence type="inferred from homology"/>
<dbReference type="InterPro" id="IPR027417">
    <property type="entry name" value="P-loop_NTPase"/>
</dbReference>
<dbReference type="PROSITE" id="PS50893">
    <property type="entry name" value="ABC_TRANSPORTER_2"/>
    <property type="match status" value="2"/>
</dbReference>
<evidence type="ECO:0000256" key="15">
    <source>
        <dbReference type="ARBA" id="ARBA00039050"/>
    </source>
</evidence>
<evidence type="ECO:0000256" key="7">
    <source>
        <dbReference type="ARBA" id="ARBA00022737"/>
    </source>
</evidence>
<dbReference type="InterPro" id="IPR017871">
    <property type="entry name" value="ABC_transporter-like_CS"/>
</dbReference>
<protein>
    <recommendedName>
        <fullName evidence="16">Glutathione import ATP-binding protein GsiA</fullName>
        <ecNumber evidence="15">7.4.2.10</ecNumber>
    </recommendedName>
</protein>
<feature type="domain" description="ABC transporter" evidence="18">
    <location>
        <begin position="18"/>
        <end position="274"/>
    </location>
</feature>
<keyword evidence="11" id="KW-1278">Translocase</keyword>
<evidence type="ECO:0000256" key="4">
    <source>
        <dbReference type="ARBA" id="ARBA00022448"/>
    </source>
</evidence>
<dbReference type="NCBIfam" id="TIGR01727">
    <property type="entry name" value="oligo_HPY"/>
    <property type="match status" value="1"/>
</dbReference>
<sequence length="629" mass="68158">MAELSSQANIVLPPQRVVSVDGLTVRFATSERTVEAVRNLSFHVDRGETLAVVGESGSGKSVTSLALMRLVEHGGGKIVSGSMALRRRGGEIIDLARAGNATLRSVRGADVAMIFQEPMTSLNPVFPVGEQIAESIRLHQGKSRSAARAEALRMLELVRIPEAKRVLDRFPHQLSGGMRQRVMIAMALSCKPALLIADEPTTALDVTIQAEILQLIRGLQAEMHMGVVFITHDMGVVAEVADRVLVMYRGEKVEEGGSDEVFRAPAHPYTRALLSAVPRLGAMQGTDLPAKFPLLQLGDAAPEPVAPQDTVSTEATPILRVRDLVTRFDVPGGLFGRVARRVHAVEKVSFDLYPGETLALVGESGCGKSTTGRSLLRLVDSQSGTIEFAGQNISQMHGPALQHLRRNIQFIFQDPFASLDPRVPVGYSIMEPLQVHKVASGKVAEQRVAWLLEKVGLEASHAARYPHEFSGGQRQRICIARALALNPKVVVADESVSALDVSIQAQIVNLMLDLQRELGIAFLFISHDMAVVERVSHRVAVMYLGQIVEIGPRRAIFENPQHPYTKKLMAAVPIADPARRHLRREPLSDEIPSPIRAVGDEPVVQPLVAVAGSGESGHFVARHAIGGAY</sequence>
<accession>A0A916IZP8</accession>
<dbReference type="Proteomes" id="UP000672934">
    <property type="component" value="Unassembled WGS sequence"/>
</dbReference>
<comment type="catalytic activity">
    <reaction evidence="17">
        <text>glutathione(out) + ATP + H2O = glutathione(in) + ADP + phosphate + H(+)</text>
        <dbReference type="Rhea" id="RHEA:29791"/>
        <dbReference type="ChEBI" id="CHEBI:15377"/>
        <dbReference type="ChEBI" id="CHEBI:15378"/>
        <dbReference type="ChEBI" id="CHEBI:30616"/>
        <dbReference type="ChEBI" id="CHEBI:43474"/>
        <dbReference type="ChEBI" id="CHEBI:57925"/>
        <dbReference type="ChEBI" id="CHEBI:456216"/>
        <dbReference type="EC" id="7.4.2.10"/>
    </reaction>
</comment>
<dbReference type="GO" id="GO:0005524">
    <property type="term" value="F:ATP binding"/>
    <property type="evidence" value="ECO:0007669"/>
    <property type="project" value="UniProtKB-KW"/>
</dbReference>
<evidence type="ECO:0000256" key="13">
    <source>
        <dbReference type="ARBA" id="ARBA00037530"/>
    </source>
</evidence>
<keyword evidence="12" id="KW-0472">Membrane</keyword>
<evidence type="ECO:0000256" key="8">
    <source>
        <dbReference type="ARBA" id="ARBA00022741"/>
    </source>
</evidence>
<evidence type="ECO:0000256" key="1">
    <source>
        <dbReference type="ARBA" id="ARBA00004170"/>
    </source>
</evidence>
<gene>
    <name evidence="19" type="primary">gsiA</name>
    <name evidence="19" type="ORF">LMG31506_06284</name>
</gene>
<dbReference type="GO" id="GO:0015833">
    <property type="term" value="P:peptide transport"/>
    <property type="evidence" value="ECO:0007669"/>
    <property type="project" value="InterPro"/>
</dbReference>
<dbReference type="InterPro" id="IPR050319">
    <property type="entry name" value="ABC_transp_ATP-bind"/>
</dbReference>
<dbReference type="FunFam" id="3.40.50.300:FF:000016">
    <property type="entry name" value="Oligopeptide ABC transporter ATP-binding component"/>
    <property type="match status" value="2"/>
</dbReference>
<evidence type="ECO:0000256" key="17">
    <source>
        <dbReference type="ARBA" id="ARBA00047640"/>
    </source>
</evidence>
<dbReference type="PANTHER" id="PTHR43776">
    <property type="entry name" value="TRANSPORT ATP-BINDING PROTEIN"/>
    <property type="match status" value="1"/>
</dbReference>